<protein>
    <submittedName>
        <fullName evidence="1">UPF0434 protein YcaR</fullName>
    </submittedName>
</protein>
<evidence type="ECO:0000313" key="1">
    <source>
        <dbReference type="EMBL" id="VFP83313.1"/>
    </source>
</evidence>
<name>A0A451DAJ4_9GAMM</name>
<proteinExistence type="predicted"/>
<reference evidence="1 2" key="1">
    <citation type="submission" date="2019-02" db="EMBL/GenBank/DDBJ databases">
        <authorList>
            <person name="Manzano-Marin A."/>
            <person name="Manzano-Marin A."/>
        </authorList>
    </citation>
    <scope>NUCLEOTIDE SEQUENCE [LARGE SCALE GENOMIC DNA]</scope>
    <source>
        <strain evidence="1 2">ErCikochiana</strain>
    </source>
</reference>
<evidence type="ECO:0000313" key="2">
    <source>
        <dbReference type="Proteomes" id="UP000294368"/>
    </source>
</evidence>
<dbReference type="RefSeq" id="WP_157988655.1">
    <property type="nucleotide sequence ID" value="NZ_LR217715.1"/>
</dbReference>
<sequence length="58" mass="6603">MHPLLLDLIVCPICHKSLLLSHTQTNWQLICQFDMMSYPIREGIPILLTDKASAIPKT</sequence>
<gene>
    <name evidence="1" type="primary">ycaR</name>
    <name evidence="1" type="ORF">ERCIKOCA2762_560</name>
</gene>
<dbReference type="Pfam" id="PF03966">
    <property type="entry name" value="Trm112p"/>
    <property type="match status" value="1"/>
</dbReference>
<dbReference type="EMBL" id="LR217715">
    <property type="protein sequence ID" value="VFP83313.1"/>
    <property type="molecule type" value="Genomic_DNA"/>
</dbReference>
<dbReference type="AlphaFoldDB" id="A0A451DAJ4"/>
<accession>A0A451DAJ4</accession>
<dbReference type="InterPro" id="IPR005651">
    <property type="entry name" value="Trm112-like"/>
</dbReference>
<organism evidence="1 2">
    <name type="scientific">Candidatus Erwinia haradaeae</name>
    <dbReference type="NCBI Taxonomy" id="1922217"/>
    <lineage>
        <taxon>Bacteria</taxon>
        <taxon>Pseudomonadati</taxon>
        <taxon>Pseudomonadota</taxon>
        <taxon>Gammaproteobacteria</taxon>
        <taxon>Enterobacterales</taxon>
        <taxon>Erwiniaceae</taxon>
        <taxon>Erwinia</taxon>
    </lineage>
</organism>
<dbReference type="OrthoDB" id="9812205at2"/>
<dbReference type="Gene3D" id="2.20.25.10">
    <property type="match status" value="1"/>
</dbReference>
<dbReference type="SUPFAM" id="SSF158997">
    <property type="entry name" value="Trm112p-like"/>
    <property type="match status" value="1"/>
</dbReference>
<dbReference type="Proteomes" id="UP000294368">
    <property type="component" value="Chromosome"/>
</dbReference>